<name>X1SH05_9ZZZZ</name>
<gene>
    <name evidence="1" type="ORF">S12H4_15891</name>
</gene>
<dbReference type="AlphaFoldDB" id="X1SH05"/>
<accession>X1SH05</accession>
<protein>
    <submittedName>
        <fullName evidence="1">Uncharacterized protein</fullName>
    </submittedName>
</protein>
<comment type="caution">
    <text evidence="1">The sequence shown here is derived from an EMBL/GenBank/DDBJ whole genome shotgun (WGS) entry which is preliminary data.</text>
</comment>
<sequence>MPICIRCERKVKRIMSSTGTCRKCRDEELRDNADRILEEDGTEEMVWAAQARFAILKEMKENNEPDEAGWGQIEDFEYEDEYLD</sequence>
<proteinExistence type="predicted"/>
<organism evidence="1">
    <name type="scientific">marine sediment metagenome</name>
    <dbReference type="NCBI Taxonomy" id="412755"/>
    <lineage>
        <taxon>unclassified sequences</taxon>
        <taxon>metagenomes</taxon>
        <taxon>ecological metagenomes</taxon>
    </lineage>
</organism>
<evidence type="ECO:0000313" key="1">
    <source>
        <dbReference type="EMBL" id="GAI74695.1"/>
    </source>
</evidence>
<reference evidence="1" key="1">
    <citation type="journal article" date="2014" name="Front. Microbiol.">
        <title>High frequency of phylogenetically diverse reductive dehalogenase-homologous genes in deep subseafloor sedimentary metagenomes.</title>
        <authorList>
            <person name="Kawai M."/>
            <person name="Futagami T."/>
            <person name="Toyoda A."/>
            <person name="Takaki Y."/>
            <person name="Nishi S."/>
            <person name="Hori S."/>
            <person name="Arai W."/>
            <person name="Tsubouchi T."/>
            <person name="Morono Y."/>
            <person name="Uchiyama I."/>
            <person name="Ito T."/>
            <person name="Fujiyama A."/>
            <person name="Inagaki F."/>
            <person name="Takami H."/>
        </authorList>
    </citation>
    <scope>NUCLEOTIDE SEQUENCE</scope>
    <source>
        <strain evidence="1">Expedition CK06-06</strain>
    </source>
</reference>
<dbReference type="EMBL" id="BARW01007666">
    <property type="protein sequence ID" value="GAI74695.1"/>
    <property type="molecule type" value="Genomic_DNA"/>
</dbReference>